<dbReference type="Gene3D" id="3.40.630.30">
    <property type="match status" value="1"/>
</dbReference>
<dbReference type="InterPro" id="IPR052729">
    <property type="entry name" value="Acyl/Acetyltrans_Enzymes"/>
</dbReference>
<dbReference type="Pfam" id="PF18014">
    <property type="entry name" value="Acetyltransf_18"/>
    <property type="match status" value="1"/>
</dbReference>
<keyword evidence="3" id="KW-0808">Transferase</keyword>
<dbReference type="GO" id="GO:0016746">
    <property type="term" value="F:acyltransferase activity"/>
    <property type="evidence" value="ECO:0007669"/>
    <property type="project" value="UniProtKB-KW"/>
</dbReference>
<dbReference type="InterPro" id="IPR041496">
    <property type="entry name" value="YitH/HolE_GNAT"/>
</dbReference>
<organism evidence="3 4">
    <name type="scientific">Alicyclobacillus fastidiosus</name>
    <dbReference type="NCBI Taxonomy" id="392011"/>
    <lineage>
        <taxon>Bacteria</taxon>
        <taxon>Bacillati</taxon>
        <taxon>Bacillota</taxon>
        <taxon>Bacilli</taxon>
        <taxon>Bacillales</taxon>
        <taxon>Alicyclobacillaceae</taxon>
        <taxon>Alicyclobacillus</taxon>
    </lineage>
</organism>
<feature type="compositionally biased region" description="Basic and acidic residues" evidence="1">
    <location>
        <begin position="146"/>
        <end position="161"/>
    </location>
</feature>
<sequence>MLELDDDPYHTRALASSDVIDMRELTEAVGWSVAPWRLGLYQNVAHALGVWRGETLVATIAAFRLGAADISIGQLIVHPSVQRQGLGRRLLQTVLDHCPNDHFRLIATSAGFPLYSDMGFSSAGEVWRMECDAWDKSGRDPTNPVQDERTTSAKRQGDRDLPSPFQALRPEHVTKLSDLDRNYTGLCRAALFQSLVECGETSVISHGHGSTWHCAALALMERGVMRLGPLLAPTEEAAVALLQDAAACAKQAGIAMRVDAYAHHELLLKTACQLGFQVKMQSPFMTLSRGDHPSPCNLFFCFDPAVT</sequence>
<comment type="caution">
    <text evidence="3">The sequence shown here is derived from an EMBL/GenBank/DDBJ whole genome shotgun (WGS) entry which is preliminary data.</text>
</comment>
<proteinExistence type="predicted"/>
<dbReference type="Pfam" id="PF13673">
    <property type="entry name" value="Acetyltransf_10"/>
    <property type="match status" value="1"/>
</dbReference>
<dbReference type="PANTHER" id="PTHR47237">
    <property type="entry name" value="SLL0310 PROTEIN"/>
    <property type="match status" value="1"/>
</dbReference>
<dbReference type="PROSITE" id="PS51186">
    <property type="entry name" value="GNAT"/>
    <property type="match status" value="1"/>
</dbReference>
<dbReference type="RefSeq" id="WP_275475283.1">
    <property type="nucleotide sequence ID" value="NZ_CP162940.1"/>
</dbReference>
<feature type="domain" description="N-acetyltransferase" evidence="2">
    <location>
        <begin position="9"/>
        <end position="141"/>
    </location>
</feature>
<protein>
    <submittedName>
        <fullName evidence="3">GNAT family N-acetyltransferase</fullName>
        <ecNumber evidence="3">2.3.1.-</ecNumber>
    </submittedName>
</protein>
<dbReference type="CDD" id="cd04301">
    <property type="entry name" value="NAT_SF"/>
    <property type="match status" value="1"/>
</dbReference>
<dbReference type="SUPFAM" id="SSF55729">
    <property type="entry name" value="Acyl-CoA N-acyltransferases (Nat)"/>
    <property type="match status" value="1"/>
</dbReference>
<evidence type="ECO:0000313" key="4">
    <source>
        <dbReference type="Proteomes" id="UP001579974"/>
    </source>
</evidence>
<dbReference type="InterPro" id="IPR016181">
    <property type="entry name" value="Acyl_CoA_acyltransferase"/>
</dbReference>
<keyword evidence="4" id="KW-1185">Reference proteome</keyword>
<name>A0ABV5ABM3_9BACL</name>
<accession>A0ABV5ABM3</accession>
<evidence type="ECO:0000256" key="1">
    <source>
        <dbReference type="SAM" id="MobiDB-lite"/>
    </source>
</evidence>
<keyword evidence="3" id="KW-0012">Acyltransferase</keyword>
<evidence type="ECO:0000313" key="3">
    <source>
        <dbReference type="EMBL" id="MFB5189668.1"/>
    </source>
</evidence>
<dbReference type="EMBL" id="JBDXSU010000003">
    <property type="protein sequence ID" value="MFB5189668.1"/>
    <property type="molecule type" value="Genomic_DNA"/>
</dbReference>
<feature type="region of interest" description="Disordered" evidence="1">
    <location>
        <begin position="135"/>
        <end position="166"/>
    </location>
</feature>
<dbReference type="InterPro" id="IPR000182">
    <property type="entry name" value="GNAT_dom"/>
</dbReference>
<reference evidence="3 4" key="1">
    <citation type="journal article" date="2024" name="Int. J. Mol. Sci.">
        <title>Exploration of Alicyclobacillus spp. Genome in Search of Antibiotic Resistance.</title>
        <authorList>
            <person name="Bucka-Kolendo J."/>
            <person name="Kiousi D.E."/>
            <person name="Dekowska A."/>
            <person name="Mikolajczuk-Szczyrba A."/>
            <person name="Karadedos D.M."/>
            <person name="Michael P."/>
            <person name="Galanis A."/>
            <person name="Sokolowska B."/>
        </authorList>
    </citation>
    <scope>NUCLEOTIDE SEQUENCE [LARGE SCALE GENOMIC DNA]</scope>
    <source>
        <strain evidence="3 4">KKP 3000</strain>
    </source>
</reference>
<dbReference type="Gene3D" id="3.40.630.90">
    <property type="match status" value="1"/>
</dbReference>
<gene>
    <name evidence="3" type="ORF">KKP3000_002944</name>
</gene>
<dbReference type="Proteomes" id="UP001579974">
    <property type="component" value="Unassembled WGS sequence"/>
</dbReference>
<evidence type="ECO:0000259" key="2">
    <source>
        <dbReference type="PROSITE" id="PS51186"/>
    </source>
</evidence>
<dbReference type="EC" id="2.3.1.-" evidence="3"/>
<dbReference type="PANTHER" id="PTHR47237:SF2">
    <property type="entry name" value="BLL4206 PROTEIN"/>
    <property type="match status" value="1"/>
</dbReference>